<sequence>MWEWWNIRNKVNAGESILDPGMVCSKIERLLVDFLSLKKSDKPPKPPDIHKWAKPPDNHVKVNFDGSYLADAGAGGWGYVIRDQAGNFIAAGSVPHLGSALHFEVVACLAAIQGANEIGANRIIFESDASTLVEALKSNDYDMWLCSCPLSPDSEPASQATREELTLENKFPHRSVAGFINF</sequence>
<evidence type="ECO:0000313" key="1">
    <source>
        <dbReference type="EnsemblPlants" id="AVESA.00010b.r2.6CG1136970.1.CDS"/>
    </source>
</evidence>
<evidence type="ECO:0000313" key="2">
    <source>
        <dbReference type="Proteomes" id="UP001732700"/>
    </source>
</evidence>
<organism evidence="1 2">
    <name type="scientific">Avena sativa</name>
    <name type="common">Oat</name>
    <dbReference type="NCBI Taxonomy" id="4498"/>
    <lineage>
        <taxon>Eukaryota</taxon>
        <taxon>Viridiplantae</taxon>
        <taxon>Streptophyta</taxon>
        <taxon>Embryophyta</taxon>
        <taxon>Tracheophyta</taxon>
        <taxon>Spermatophyta</taxon>
        <taxon>Magnoliopsida</taxon>
        <taxon>Liliopsida</taxon>
        <taxon>Poales</taxon>
        <taxon>Poaceae</taxon>
        <taxon>BOP clade</taxon>
        <taxon>Pooideae</taxon>
        <taxon>Poodae</taxon>
        <taxon>Poeae</taxon>
        <taxon>Poeae Chloroplast Group 1 (Aveneae type)</taxon>
        <taxon>Aveninae</taxon>
        <taxon>Avena</taxon>
    </lineage>
</organism>
<proteinExistence type="predicted"/>
<reference evidence="1" key="2">
    <citation type="submission" date="2025-09" db="UniProtKB">
        <authorList>
            <consortium name="EnsemblPlants"/>
        </authorList>
    </citation>
    <scope>IDENTIFICATION</scope>
</reference>
<keyword evidence="2" id="KW-1185">Reference proteome</keyword>
<protein>
    <submittedName>
        <fullName evidence="1">Uncharacterized protein</fullName>
    </submittedName>
</protein>
<name>A0ACD5ZDA9_AVESA</name>
<dbReference type="EnsemblPlants" id="AVESA.00010b.r2.6CG1136970.1">
    <property type="protein sequence ID" value="AVESA.00010b.r2.6CG1136970.1.CDS"/>
    <property type="gene ID" value="AVESA.00010b.r2.6CG1136970"/>
</dbReference>
<dbReference type="Proteomes" id="UP001732700">
    <property type="component" value="Chromosome 6C"/>
</dbReference>
<accession>A0ACD5ZDA9</accession>
<reference evidence="1" key="1">
    <citation type="submission" date="2021-05" db="EMBL/GenBank/DDBJ databases">
        <authorList>
            <person name="Scholz U."/>
            <person name="Mascher M."/>
            <person name="Fiebig A."/>
        </authorList>
    </citation>
    <scope>NUCLEOTIDE SEQUENCE [LARGE SCALE GENOMIC DNA]</scope>
</reference>